<dbReference type="InterPro" id="IPR013783">
    <property type="entry name" value="Ig-like_fold"/>
</dbReference>
<name>A0ABX9K6S7_9BACT</name>
<evidence type="ECO:0000313" key="1">
    <source>
        <dbReference type="EMBL" id="REG34447.1"/>
    </source>
</evidence>
<evidence type="ECO:0008006" key="3">
    <source>
        <dbReference type="Google" id="ProtNLM"/>
    </source>
</evidence>
<dbReference type="EMBL" id="QUMU01000003">
    <property type="protein sequence ID" value="REG34447.1"/>
    <property type="molecule type" value="Genomic_DNA"/>
</dbReference>
<gene>
    <name evidence="1" type="ORF">ATI61_103347</name>
</gene>
<proteinExistence type="predicted"/>
<dbReference type="Proteomes" id="UP000256345">
    <property type="component" value="Unassembled WGS sequence"/>
</dbReference>
<keyword evidence="2" id="KW-1185">Reference proteome</keyword>
<dbReference type="Gene3D" id="2.60.40.10">
    <property type="entry name" value="Immunoglobulins"/>
    <property type="match status" value="2"/>
</dbReference>
<evidence type="ECO:0000313" key="2">
    <source>
        <dbReference type="Proteomes" id="UP000256345"/>
    </source>
</evidence>
<sequence length="688" mass="70821">MKHIQRWVGVVVLGVLVGGLVLADHPGGSHLVQVGPVHPAHGFPIWYKDANGLSAELCLEARNPLCGFLPGDVPNPDAPLTVPGNFPEEAFWMLASSTMNTRGGGRATLTLALEAAFASGPVAAGDQLSFGRIRIRVDNPRPGATYRVIHPYGVNVFTDVEGGERGIDFTQDIGSGNFADALESHVGPFLTWSPPSSAPAGFFGDPNVPHAITGSPFGTNVFRIEGPDIGDPGSPFLCSPPATDCIQTELFSLMGKRATLGGVGPLRATYSRTASGGALDVFAFSQPAQSIQVRSPGFSTTPLGGSPDGSYFARVSLGSGPLPTGITLVNITDEPDTVVSIQPVDLVSITRAEYDLATRELRIAARSSDEVEPPVLTAEGWGVLTGGTLVRTGVSVPPPFITVRSSRGGSATLPVLVLGPGTAVPVVANAGPDQSVQSGQSVTLSGAGSSGNITGFSWRQTAGTPVVLTGAATSTATFIAPGTSGALAFELTVSGPGGTSVDAVTVQVLAGSPLVANAGPDQTVVQGRAVTLDATASTGATRFQWRQLSGVPVTLTGADTARPGFTFPRQNTVLLFELTVSGPGGTATDTVQVTNIQDTLTVTRAEFSLARREWLIEGTATVAGPGNTLTLHLGPTLADPVLGSVTVDARGVWSFRQRDPSRRPNATQTVSIESSAGGQLLRVPVPIR</sequence>
<organism evidence="1 2">
    <name type="scientific">Archangium gephyra</name>
    <dbReference type="NCBI Taxonomy" id="48"/>
    <lineage>
        <taxon>Bacteria</taxon>
        <taxon>Pseudomonadati</taxon>
        <taxon>Myxococcota</taxon>
        <taxon>Myxococcia</taxon>
        <taxon>Myxococcales</taxon>
        <taxon>Cystobacterineae</taxon>
        <taxon>Archangiaceae</taxon>
        <taxon>Archangium</taxon>
    </lineage>
</organism>
<protein>
    <recommendedName>
        <fullName evidence="3">Ig-like domain-containing protein</fullName>
    </recommendedName>
</protein>
<comment type="caution">
    <text evidence="1">The sequence shown here is derived from an EMBL/GenBank/DDBJ whole genome shotgun (WGS) entry which is preliminary data.</text>
</comment>
<dbReference type="Pfam" id="PF22352">
    <property type="entry name" value="K319L-like_PKD"/>
    <property type="match status" value="2"/>
</dbReference>
<reference evidence="1 2" key="1">
    <citation type="submission" date="2018-08" db="EMBL/GenBank/DDBJ databases">
        <title>Genomic Encyclopedia of Archaeal and Bacterial Type Strains, Phase II (KMG-II): from individual species to whole genera.</title>
        <authorList>
            <person name="Goeker M."/>
        </authorList>
    </citation>
    <scope>NUCLEOTIDE SEQUENCE [LARGE SCALE GENOMIC DNA]</scope>
    <source>
        <strain evidence="1 2">DSM 2261</strain>
    </source>
</reference>
<accession>A0ABX9K6S7</accession>